<evidence type="ECO:0000313" key="2">
    <source>
        <dbReference type="Proteomes" id="UP000595662"/>
    </source>
</evidence>
<dbReference type="GeneID" id="90952695"/>
<dbReference type="AlphaFoldDB" id="A0A7T6XUH0"/>
<name>A0A7T6XUH0_PENDI</name>
<protein>
    <submittedName>
        <fullName evidence="1">Uncharacterized protein</fullName>
    </submittedName>
</protein>
<sequence>MSQIPVHGSDLEADYIKIIQIVEKQVDTLTYKVWRRREVIDQLEALCRELIFQATADERKPRSHLPGYAQFQRVSMTLRLFLPEAILILKSDGTSYQVSNRAFRWVREDVVEYRAACVLKEAMIAAQATDWYL</sequence>
<dbReference type="Proteomes" id="UP000595662">
    <property type="component" value="Chromosome 6"/>
</dbReference>
<dbReference type="RefSeq" id="XP_065957897.1">
    <property type="nucleotide sequence ID" value="XM_066100957.1"/>
</dbReference>
<dbReference type="EMBL" id="CP060779">
    <property type="protein sequence ID" value="QQK47485.1"/>
    <property type="molecule type" value="Genomic_DNA"/>
</dbReference>
<proteinExistence type="predicted"/>
<reference evidence="1 2" key="1">
    <citation type="submission" date="2020-08" db="EMBL/GenBank/DDBJ databases">
        <title>The completed genome sequence of the pathogenic ascomycete fungus Penicillium digitatum.</title>
        <authorList>
            <person name="Wang M."/>
        </authorList>
    </citation>
    <scope>NUCLEOTIDE SEQUENCE [LARGE SCALE GENOMIC DNA]</scope>
    <source>
        <strain evidence="1 2">PdW03</strain>
    </source>
</reference>
<accession>A0A7T6XUH0</accession>
<organism evidence="1 2">
    <name type="scientific">Penicillium digitatum</name>
    <name type="common">Green mold</name>
    <dbReference type="NCBI Taxonomy" id="36651"/>
    <lineage>
        <taxon>Eukaryota</taxon>
        <taxon>Fungi</taxon>
        <taxon>Dikarya</taxon>
        <taxon>Ascomycota</taxon>
        <taxon>Pezizomycotina</taxon>
        <taxon>Eurotiomycetes</taxon>
        <taxon>Eurotiomycetidae</taxon>
        <taxon>Eurotiales</taxon>
        <taxon>Aspergillaceae</taxon>
        <taxon>Penicillium</taxon>
    </lineage>
</organism>
<evidence type="ECO:0000313" key="1">
    <source>
        <dbReference type="EMBL" id="QQK47485.1"/>
    </source>
</evidence>
<gene>
    <name evidence="1" type="ORF">Pdw03_5120</name>
</gene>